<keyword evidence="2" id="KW-1185">Reference proteome</keyword>
<dbReference type="Proteomes" id="UP000681290">
    <property type="component" value="Unassembled WGS sequence"/>
</dbReference>
<organism evidence="1 2">
    <name type="scientific">Paenibacillus woosongensis</name>
    <dbReference type="NCBI Taxonomy" id="307580"/>
    <lineage>
        <taxon>Bacteria</taxon>
        <taxon>Bacillati</taxon>
        <taxon>Bacillota</taxon>
        <taxon>Bacilli</taxon>
        <taxon>Bacillales</taxon>
        <taxon>Paenibacillaceae</taxon>
        <taxon>Paenibacillus</taxon>
    </lineage>
</organism>
<reference evidence="1 2" key="1">
    <citation type="submission" date="2021-03" db="EMBL/GenBank/DDBJ databases">
        <title>Antimicrobial resistance genes in bacteria isolated from Japanese honey, and their potential for conferring macrolide and lincosamide resistance in the American foulbrood pathogen Paenibacillus larvae.</title>
        <authorList>
            <person name="Okamoto M."/>
            <person name="Kumagai M."/>
            <person name="Kanamori H."/>
            <person name="Takamatsu D."/>
        </authorList>
    </citation>
    <scope>NUCLEOTIDE SEQUENCE [LARGE SCALE GENOMIC DNA]</scope>
    <source>
        <strain evidence="1 2">J15TS10</strain>
    </source>
</reference>
<sequence length="135" mass="15319">MKTIPKLRAVIVVEDTNFIPTQSESKLVLVQPILSFNVPFIPTQLSFNLVTAVSHFDKNQNYRIDLKVINSKNGQELTFTSWEIQDIDDKRNSPASGLMITSIKNMIVEDEGDYIIEVYAEGEKIGEDFFGVYKS</sequence>
<gene>
    <name evidence="1" type="ORF">J15TS10_24920</name>
</gene>
<name>A0ABQ4MRQ5_9BACL</name>
<evidence type="ECO:0000313" key="1">
    <source>
        <dbReference type="EMBL" id="GIP58678.1"/>
    </source>
</evidence>
<dbReference type="RefSeq" id="WP_213591058.1">
    <property type="nucleotide sequence ID" value="NZ_BOSM01000003.1"/>
</dbReference>
<dbReference type="EMBL" id="BOSM01000003">
    <property type="protein sequence ID" value="GIP58678.1"/>
    <property type="molecule type" value="Genomic_DNA"/>
</dbReference>
<protein>
    <submittedName>
        <fullName evidence="1">Uncharacterized protein</fullName>
    </submittedName>
</protein>
<evidence type="ECO:0000313" key="2">
    <source>
        <dbReference type="Proteomes" id="UP000681290"/>
    </source>
</evidence>
<comment type="caution">
    <text evidence="1">The sequence shown here is derived from an EMBL/GenBank/DDBJ whole genome shotgun (WGS) entry which is preliminary data.</text>
</comment>
<accession>A0ABQ4MRQ5</accession>
<proteinExistence type="predicted"/>